<dbReference type="EMBL" id="BPLR01007209">
    <property type="protein sequence ID" value="GIY15174.1"/>
    <property type="molecule type" value="Genomic_DNA"/>
</dbReference>
<dbReference type="Proteomes" id="UP001054945">
    <property type="component" value="Unassembled WGS sequence"/>
</dbReference>
<evidence type="ECO:0000313" key="2">
    <source>
        <dbReference type="Proteomes" id="UP001054945"/>
    </source>
</evidence>
<name>A0AAV4R3H9_CAEEX</name>
<keyword evidence="2" id="KW-1185">Reference proteome</keyword>
<evidence type="ECO:0000313" key="1">
    <source>
        <dbReference type="EMBL" id="GIY15174.1"/>
    </source>
</evidence>
<reference evidence="1 2" key="1">
    <citation type="submission" date="2021-06" db="EMBL/GenBank/DDBJ databases">
        <title>Caerostris extrusa draft genome.</title>
        <authorList>
            <person name="Kono N."/>
            <person name="Arakawa K."/>
        </authorList>
    </citation>
    <scope>NUCLEOTIDE SEQUENCE [LARGE SCALE GENOMIC DNA]</scope>
</reference>
<proteinExistence type="predicted"/>
<gene>
    <name evidence="1" type="ORF">CEXT_210051</name>
</gene>
<protein>
    <submittedName>
        <fullName evidence="1">Uncharacterized protein</fullName>
    </submittedName>
</protein>
<dbReference type="AlphaFoldDB" id="A0AAV4R3H9"/>
<comment type="caution">
    <text evidence="1">The sequence shown here is derived from an EMBL/GenBank/DDBJ whole genome shotgun (WGS) entry which is preliminary data.</text>
</comment>
<accession>A0AAV4R3H9</accession>
<sequence length="119" mass="13960">MSYTNPNVFKYEPQTVVYHILTPCPVYKPQTVGRPVLMCPSYEPQTVIYHVLTLFIFSVPDSRQLRRQERYVLILTCLVYDPHTVSCTNTNVFKYGPQTAVCHELRVKYTDHRQLNVLH</sequence>
<organism evidence="1 2">
    <name type="scientific">Caerostris extrusa</name>
    <name type="common">Bark spider</name>
    <name type="synonym">Caerostris bankana</name>
    <dbReference type="NCBI Taxonomy" id="172846"/>
    <lineage>
        <taxon>Eukaryota</taxon>
        <taxon>Metazoa</taxon>
        <taxon>Ecdysozoa</taxon>
        <taxon>Arthropoda</taxon>
        <taxon>Chelicerata</taxon>
        <taxon>Arachnida</taxon>
        <taxon>Araneae</taxon>
        <taxon>Araneomorphae</taxon>
        <taxon>Entelegynae</taxon>
        <taxon>Araneoidea</taxon>
        <taxon>Araneidae</taxon>
        <taxon>Caerostris</taxon>
    </lineage>
</organism>